<dbReference type="AlphaFoldDB" id="A0AA88EW61"/>
<feature type="transmembrane region" description="Helical" evidence="1">
    <location>
        <begin position="397"/>
        <end position="421"/>
    </location>
</feature>
<keyword evidence="1" id="KW-0812">Transmembrane</keyword>
<comment type="caution">
    <text evidence="2">The sequence shown here is derived from an EMBL/GenBank/DDBJ whole genome shotgun (WGS) entry which is preliminary data.</text>
</comment>
<sequence length="653" mass="71296">MIESKAVIIAVYGIFLLVALSLPFASFARRSFHISDNWFNFFFVLLASSIYIFLVMNTGRAIGITTPLILSLVFVLPVLGSKLWTVTGALVALPFIASTVWWDEDLKLDLSRAFLFLTIGLLAAVLPRLFREKNGVPEIACLIVLVGLAILANGAAAPLSTPVGFNTFWHHWSVYVAPAQSLWAGGVPFADFPIQYGFGPMVLMAAGCFSDCWAGAYVIVALSNITFMLTMVWSSILILRQVPRGLAFCGLAALVASLLVWTAFPPNLLGVLATPSTGGLRFLPLSSMILFIVLTETGATRQNWPGHILWICGLVWSPEAAFFVTLVWWPYLGLRDLHDKSNDRVGPIISIVLKWAIKAVCALLLAIVGLTILFRLSFAEWPSFEGFLIYIKNPPGLLPVNTHGPVWILLIVFLVATIGIARSSLSASRIAAVCLLGMTAVATYYLGRSHDNNVLNLLPFVTLVLIATLNIELPLALTGFVRLMLVGIIAWPATFGLKEWSTAWQKGQADNFGMFEILANLDIASPASWPMLDAAMPGSALETPPAFAVGKAFGELVQTGDGVPLWINSAMLLPRTRNAPVWTGVNNAASYALLPHGDIVTFIRRGAARFKRPGWLLVDRSQPGPWLDLFLTAYSISEKRVFEGYDAYRMVPK</sequence>
<reference evidence="2 3" key="1">
    <citation type="submission" date="2018-08" db="EMBL/GenBank/DDBJ databases">
        <title>Crown Gall in kiwifruit.</title>
        <authorList>
            <person name="Visnovsky S.B."/>
            <person name="Pitman A.R."/>
        </authorList>
    </citation>
    <scope>NUCLEOTIDE SEQUENCE [LARGE SCALE GENOMIC DNA]</scope>
    <source>
        <strain evidence="2 3">SBV_302_78_2</strain>
    </source>
</reference>
<organism evidence="2 3">
    <name type="scientific">Rhizobium rhizogenes</name>
    <name type="common">Agrobacterium rhizogenes</name>
    <dbReference type="NCBI Taxonomy" id="359"/>
    <lineage>
        <taxon>Bacteria</taxon>
        <taxon>Pseudomonadati</taxon>
        <taxon>Pseudomonadota</taxon>
        <taxon>Alphaproteobacteria</taxon>
        <taxon>Hyphomicrobiales</taxon>
        <taxon>Rhizobiaceae</taxon>
        <taxon>Rhizobium/Agrobacterium group</taxon>
        <taxon>Rhizobium</taxon>
    </lineage>
</organism>
<dbReference type="Proteomes" id="UP000473658">
    <property type="component" value="Unassembled WGS sequence"/>
</dbReference>
<evidence type="ECO:0000313" key="3">
    <source>
        <dbReference type="Proteomes" id="UP000473658"/>
    </source>
</evidence>
<feature type="transmembrane region" description="Helical" evidence="1">
    <location>
        <begin position="246"/>
        <end position="264"/>
    </location>
</feature>
<feature type="transmembrane region" description="Helical" evidence="1">
    <location>
        <begin position="113"/>
        <end position="130"/>
    </location>
</feature>
<feature type="transmembrane region" description="Helical" evidence="1">
    <location>
        <begin position="139"/>
        <end position="159"/>
    </location>
</feature>
<dbReference type="EMBL" id="QRFF01000010">
    <property type="protein sequence ID" value="KAA3498032.1"/>
    <property type="molecule type" value="Genomic_DNA"/>
</dbReference>
<proteinExistence type="predicted"/>
<feature type="transmembrane region" description="Helical" evidence="1">
    <location>
        <begin position="276"/>
        <end position="295"/>
    </location>
</feature>
<keyword evidence="1" id="KW-0472">Membrane</keyword>
<name>A0AA88EW61_RHIRH</name>
<gene>
    <name evidence="2" type="ORF">DXM27_23950</name>
</gene>
<feature type="transmembrane region" description="Helical" evidence="1">
    <location>
        <begin position="214"/>
        <end position="239"/>
    </location>
</feature>
<accession>A0AA88EW61</accession>
<evidence type="ECO:0000313" key="2">
    <source>
        <dbReference type="EMBL" id="KAA3498032.1"/>
    </source>
</evidence>
<protein>
    <submittedName>
        <fullName evidence="2">Uncharacterized protein</fullName>
    </submittedName>
</protein>
<feature type="transmembrane region" description="Helical" evidence="1">
    <location>
        <begin position="427"/>
        <end position="447"/>
    </location>
</feature>
<feature type="transmembrane region" description="Helical" evidence="1">
    <location>
        <begin position="351"/>
        <end position="376"/>
    </location>
</feature>
<keyword evidence="1" id="KW-1133">Transmembrane helix</keyword>
<feature type="transmembrane region" description="Helical" evidence="1">
    <location>
        <begin position="454"/>
        <end position="471"/>
    </location>
</feature>
<dbReference type="RefSeq" id="WP_149901498.1">
    <property type="nucleotide sequence ID" value="NZ_QRFF01000010.1"/>
</dbReference>
<feature type="transmembrane region" description="Helical" evidence="1">
    <location>
        <begin position="6"/>
        <end position="25"/>
    </location>
</feature>
<feature type="transmembrane region" description="Helical" evidence="1">
    <location>
        <begin position="307"/>
        <end position="331"/>
    </location>
</feature>
<feature type="transmembrane region" description="Helical" evidence="1">
    <location>
        <begin position="37"/>
        <end position="54"/>
    </location>
</feature>
<evidence type="ECO:0000256" key="1">
    <source>
        <dbReference type="SAM" id="Phobius"/>
    </source>
</evidence>